<sequence length="127" mass="13746">MTTRYDAEARNVLGKELKPCSLDPVTGFFRNGCCETGPHDLGMHTVCAVMTAEFLAFSRATGNDLSTPRPEFGFEGLKPGDRWCLCAPRWKEALDAGAAPQVVLDSTHEETLAIVPLGVLKDHAVQA</sequence>
<dbReference type="Pfam" id="PF09996">
    <property type="entry name" value="DUF2237"/>
    <property type="match status" value="1"/>
</dbReference>
<gene>
    <name evidence="1" type="ORF">DJ021_05445</name>
</gene>
<dbReference type="RefSeq" id="WP_111456578.1">
    <property type="nucleotide sequence ID" value="NZ_QFYP01000001.1"/>
</dbReference>
<dbReference type="EMBL" id="QFYP01000001">
    <property type="protein sequence ID" value="RAK59285.1"/>
    <property type="molecule type" value="Genomic_DNA"/>
</dbReference>
<dbReference type="InterPro" id="IPR018714">
    <property type="entry name" value="DUF2237"/>
</dbReference>
<reference evidence="2" key="1">
    <citation type="submission" date="2018-05" db="EMBL/GenBank/DDBJ databases">
        <authorList>
            <person name="Li X."/>
        </authorList>
    </citation>
    <scope>NUCLEOTIDE SEQUENCE [LARGE SCALE GENOMIC DNA]</scope>
    <source>
        <strain evidence="2">HKS-05</strain>
    </source>
</reference>
<dbReference type="Gene3D" id="3.30.56.110">
    <property type="entry name" value="Protein of unknown function DUF2237"/>
    <property type="match status" value="1"/>
</dbReference>
<dbReference type="PANTHER" id="PTHR37466:SF1">
    <property type="entry name" value="SLR1628 PROTEIN"/>
    <property type="match status" value="1"/>
</dbReference>
<proteinExistence type="predicted"/>
<accession>A0A328AYC7</accession>
<evidence type="ECO:0000313" key="1">
    <source>
        <dbReference type="EMBL" id="RAK59285.1"/>
    </source>
</evidence>
<organism evidence="1 2">
    <name type="scientific">Phenylobacterium hankyongense</name>
    <dbReference type="NCBI Taxonomy" id="1813876"/>
    <lineage>
        <taxon>Bacteria</taxon>
        <taxon>Pseudomonadati</taxon>
        <taxon>Pseudomonadota</taxon>
        <taxon>Alphaproteobacteria</taxon>
        <taxon>Caulobacterales</taxon>
        <taxon>Caulobacteraceae</taxon>
        <taxon>Phenylobacterium</taxon>
    </lineage>
</organism>
<name>A0A328AYC7_9CAUL</name>
<dbReference type="Proteomes" id="UP000249842">
    <property type="component" value="Unassembled WGS sequence"/>
</dbReference>
<comment type="caution">
    <text evidence="1">The sequence shown here is derived from an EMBL/GenBank/DDBJ whole genome shotgun (WGS) entry which is preliminary data.</text>
</comment>
<protein>
    <submittedName>
        <fullName evidence="1">DUF2237 domain-containing protein</fullName>
    </submittedName>
</protein>
<keyword evidence="2" id="KW-1185">Reference proteome</keyword>
<evidence type="ECO:0000313" key="2">
    <source>
        <dbReference type="Proteomes" id="UP000249842"/>
    </source>
</evidence>
<dbReference type="PANTHER" id="PTHR37466">
    <property type="entry name" value="SLR1628 PROTEIN"/>
    <property type="match status" value="1"/>
</dbReference>
<dbReference type="AlphaFoldDB" id="A0A328AYC7"/>
<dbReference type="OrthoDB" id="9792525at2"/>